<name>A0A804Q1K2_MAIZE</name>
<dbReference type="FunCoup" id="A0A804Q1K2">
    <property type="interactions" value="2409"/>
</dbReference>
<dbReference type="PANTHER" id="PTHR31871">
    <property type="entry name" value="OS02G0137100 PROTEIN"/>
    <property type="match status" value="1"/>
</dbReference>
<keyword evidence="3" id="KW-1267">Proteomics identification</keyword>
<dbReference type="OrthoDB" id="509052at2759"/>
<dbReference type="InParanoid" id="A0A804Q1K2"/>
<dbReference type="Gramene" id="Zm00001eb289770_T001">
    <property type="protein sequence ID" value="Zm00001eb289770_P001"/>
    <property type="gene ID" value="Zm00001eb289770"/>
</dbReference>
<gene>
    <name evidence="1" type="primary">LOC103630439</name>
</gene>
<reference evidence="1" key="2">
    <citation type="submission" date="2019-07" db="EMBL/GenBank/DDBJ databases">
        <authorList>
            <person name="Seetharam A."/>
            <person name="Woodhouse M."/>
            <person name="Cannon E."/>
        </authorList>
    </citation>
    <scope>NUCLEOTIDE SEQUENCE [LARGE SCALE GENOMIC DNA]</scope>
    <source>
        <strain evidence="1">cv. B73</strain>
    </source>
</reference>
<organism evidence="1 2">
    <name type="scientific">Zea mays</name>
    <name type="common">Maize</name>
    <dbReference type="NCBI Taxonomy" id="4577"/>
    <lineage>
        <taxon>Eukaryota</taxon>
        <taxon>Viridiplantae</taxon>
        <taxon>Streptophyta</taxon>
        <taxon>Embryophyta</taxon>
        <taxon>Tracheophyta</taxon>
        <taxon>Spermatophyta</taxon>
        <taxon>Magnoliopsida</taxon>
        <taxon>Liliopsida</taxon>
        <taxon>Poales</taxon>
        <taxon>Poaceae</taxon>
        <taxon>PACMAD clade</taxon>
        <taxon>Panicoideae</taxon>
        <taxon>Andropogonodae</taxon>
        <taxon>Andropogoneae</taxon>
        <taxon>Tripsacinae</taxon>
        <taxon>Zea</taxon>
    </lineage>
</organism>
<proteinExistence type="evidence at protein level"/>
<dbReference type="Pfam" id="PF09713">
    <property type="entry name" value="A_thal_3526"/>
    <property type="match status" value="1"/>
</dbReference>
<dbReference type="AlphaFoldDB" id="A0A804Q1K2"/>
<protein>
    <submittedName>
        <fullName evidence="1">Uncharacterized protein</fullName>
    </submittedName>
</protein>
<reference evidence="1" key="3">
    <citation type="submission" date="2021-05" db="UniProtKB">
        <authorList>
            <consortium name="EnsemblPlants"/>
        </authorList>
    </citation>
    <scope>IDENTIFICATION</scope>
    <source>
        <strain evidence="1">cv. B73</strain>
    </source>
</reference>
<evidence type="ECO:0000313" key="2">
    <source>
        <dbReference type="Proteomes" id="UP000007305"/>
    </source>
</evidence>
<evidence type="ECO:0000313" key="1">
    <source>
        <dbReference type="EnsemblPlants" id="Zm00001eb289770_P001"/>
    </source>
</evidence>
<dbReference type="InterPro" id="IPR006476">
    <property type="entry name" value="CHP01589_pln"/>
</dbReference>
<dbReference type="EnsemblPlants" id="Zm00001eb289770_T001">
    <property type="protein sequence ID" value="Zm00001eb289770_P001"/>
    <property type="gene ID" value="Zm00001eb289770"/>
</dbReference>
<dbReference type="PANTHER" id="PTHR31871:SF48">
    <property type="entry name" value="OS05G0462000 PROTEIN"/>
    <property type="match status" value="1"/>
</dbReference>
<accession>A0A804Q1K2</accession>
<keyword evidence="2" id="KW-1185">Reference proteome</keyword>
<sequence>MGDSSSSSAAYIKMVCVCCCTISTNGWSWLLLTSFVRALLVQVHHMIEKCICFNLSKEECMDALEKHANVKPVVTSTVWKELEKENKEFFETYNKDREERKVEAETMARIEKMLSEAAASKSSDDEG</sequence>
<reference evidence="2" key="1">
    <citation type="journal article" date="2009" name="Science">
        <title>The B73 maize genome: complexity, diversity, and dynamics.</title>
        <authorList>
            <person name="Schnable P.S."/>
            <person name="Ware D."/>
            <person name="Fulton R.S."/>
            <person name="Stein J.C."/>
            <person name="Wei F."/>
            <person name="Pasternak S."/>
            <person name="Liang C."/>
            <person name="Zhang J."/>
            <person name="Fulton L."/>
            <person name="Graves T.A."/>
            <person name="Minx P."/>
            <person name="Reily A.D."/>
            <person name="Courtney L."/>
            <person name="Kruchowski S.S."/>
            <person name="Tomlinson C."/>
            <person name="Strong C."/>
            <person name="Delehaunty K."/>
            <person name="Fronick C."/>
            <person name="Courtney B."/>
            <person name="Rock S.M."/>
            <person name="Belter E."/>
            <person name="Du F."/>
            <person name="Kim K."/>
            <person name="Abbott R.M."/>
            <person name="Cotton M."/>
            <person name="Levy A."/>
            <person name="Marchetto P."/>
            <person name="Ochoa K."/>
            <person name="Jackson S.M."/>
            <person name="Gillam B."/>
            <person name="Chen W."/>
            <person name="Yan L."/>
            <person name="Higginbotham J."/>
            <person name="Cardenas M."/>
            <person name="Waligorski J."/>
            <person name="Applebaum E."/>
            <person name="Phelps L."/>
            <person name="Falcone J."/>
            <person name="Kanchi K."/>
            <person name="Thane T."/>
            <person name="Scimone A."/>
            <person name="Thane N."/>
            <person name="Henke J."/>
            <person name="Wang T."/>
            <person name="Ruppert J."/>
            <person name="Shah N."/>
            <person name="Rotter K."/>
            <person name="Hodges J."/>
            <person name="Ingenthron E."/>
            <person name="Cordes M."/>
            <person name="Kohlberg S."/>
            <person name="Sgro J."/>
            <person name="Delgado B."/>
            <person name="Mead K."/>
            <person name="Chinwalla A."/>
            <person name="Leonard S."/>
            <person name="Crouse K."/>
            <person name="Collura K."/>
            <person name="Kudrna D."/>
            <person name="Currie J."/>
            <person name="He R."/>
            <person name="Angelova A."/>
            <person name="Rajasekar S."/>
            <person name="Mueller T."/>
            <person name="Lomeli R."/>
            <person name="Scara G."/>
            <person name="Ko A."/>
            <person name="Delaney K."/>
            <person name="Wissotski M."/>
            <person name="Lopez G."/>
            <person name="Campos D."/>
            <person name="Braidotti M."/>
            <person name="Ashley E."/>
            <person name="Golser W."/>
            <person name="Kim H."/>
            <person name="Lee S."/>
            <person name="Lin J."/>
            <person name="Dujmic Z."/>
            <person name="Kim W."/>
            <person name="Talag J."/>
            <person name="Zuccolo A."/>
            <person name="Fan C."/>
            <person name="Sebastian A."/>
            <person name="Kramer M."/>
            <person name="Spiegel L."/>
            <person name="Nascimento L."/>
            <person name="Zutavern T."/>
            <person name="Miller B."/>
            <person name="Ambroise C."/>
            <person name="Muller S."/>
            <person name="Spooner W."/>
            <person name="Narechania A."/>
            <person name="Ren L."/>
            <person name="Wei S."/>
            <person name="Kumari S."/>
            <person name="Faga B."/>
            <person name="Levy M.J."/>
            <person name="McMahan L."/>
            <person name="Van Buren P."/>
            <person name="Vaughn M.W."/>
            <person name="Ying K."/>
            <person name="Yeh C.-T."/>
            <person name="Emrich S.J."/>
            <person name="Jia Y."/>
            <person name="Kalyanaraman A."/>
            <person name="Hsia A.-P."/>
            <person name="Barbazuk W.B."/>
            <person name="Baucom R.S."/>
            <person name="Brutnell T.P."/>
            <person name="Carpita N.C."/>
            <person name="Chaparro C."/>
            <person name="Chia J.-M."/>
            <person name="Deragon J.-M."/>
            <person name="Estill J.C."/>
            <person name="Fu Y."/>
            <person name="Jeddeloh J.A."/>
            <person name="Han Y."/>
            <person name="Lee H."/>
            <person name="Li P."/>
            <person name="Lisch D.R."/>
            <person name="Liu S."/>
            <person name="Liu Z."/>
            <person name="Nagel D.H."/>
            <person name="McCann M.C."/>
            <person name="SanMiguel P."/>
            <person name="Myers A.M."/>
            <person name="Nettleton D."/>
            <person name="Nguyen J."/>
            <person name="Penning B.W."/>
            <person name="Ponnala L."/>
            <person name="Schneider K.L."/>
            <person name="Schwartz D.C."/>
            <person name="Sharma A."/>
            <person name="Soderlund C."/>
            <person name="Springer N.M."/>
            <person name="Sun Q."/>
            <person name="Wang H."/>
            <person name="Waterman M."/>
            <person name="Westerman R."/>
            <person name="Wolfgruber T.K."/>
            <person name="Yang L."/>
            <person name="Yu Y."/>
            <person name="Zhang L."/>
            <person name="Zhou S."/>
            <person name="Zhu Q."/>
            <person name="Bennetzen J.L."/>
            <person name="Dawe R.K."/>
            <person name="Jiang J."/>
            <person name="Jiang N."/>
            <person name="Presting G.G."/>
            <person name="Wessler S.R."/>
            <person name="Aluru S."/>
            <person name="Martienssen R.A."/>
            <person name="Clifton S.W."/>
            <person name="McCombie W.R."/>
            <person name="Wing R.A."/>
            <person name="Wilson R.K."/>
        </authorList>
    </citation>
    <scope>NUCLEOTIDE SEQUENCE [LARGE SCALE GENOMIC DNA]</scope>
    <source>
        <strain evidence="2">cv. B73</strain>
    </source>
</reference>
<evidence type="ECO:0007829" key="3">
    <source>
        <dbReference type="PeptideAtlas" id="A0A804Q1K2"/>
    </source>
</evidence>
<dbReference type="NCBIfam" id="TIGR01589">
    <property type="entry name" value="A_thal_3526"/>
    <property type="match status" value="1"/>
</dbReference>
<dbReference type="Proteomes" id="UP000007305">
    <property type="component" value="Chromosome 6"/>
</dbReference>